<dbReference type="EMBL" id="GBRH01169018">
    <property type="protein sequence ID" value="JAE28878.1"/>
    <property type="molecule type" value="Transcribed_RNA"/>
</dbReference>
<name>A0A0A9H7J4_ARUDO</name>
<protein>
    <submittedName>
        <fullName evidence="2">Uncharacterized protein</fullName>
    </submittedName>
</protein>
<keyword evidence="1" id="KW-1133">Transmembrane helix</keyword>
<reference evidence="2" key="2">
    <citation type="journal article" date="2015" name="Data Brief">
        <title>Shoot transcriptome of the giant reed, Arundo donax.</title>
        <authorList>
            <person name="Barrero R.A."/>
            <person name="Guerrero F.D."/>
            <person name="Moolhuijzen P."/>
            <person name="Goolsby J.A."/>
            <person name="Tidwell J."/>
            <person name="Bellgard S.E."/>
            <person name="Bellgard M.I."/>
        </authorList>
    </citation>
    <scope>NUCLEOTIDE SEQUENCE</scope>
    <source>
        <tissue evidence="2">Shoot tissue taken approximately 20 cm above the soil surface</tissue>
    </source>
</reference>
<reference evidence="2" key="1">
    <citation type="submission" date="2014-09" db="EMBL/GenBank/DDBJ databases">
        <authorList>
            <person name="Magalhaes I.L.F."/>
            <person name="Oliveira U."/>
            <person name="Santos F.R."/>
            <person name="Vidigal T.H.D.A."/>
            <person name="Brescovit A.D."/>
            <person name="Santos A.J."/>
        </authorList>
    </citation>
    <scope>NUCLEOTIDE SEQUENCE</scope>
    <source>
        <tissue evidence="2">Shoot tissue taken approximately 20 cm above the soil surface</tissue>
    </source>
</reference>
<feature type="transmembrane region" description="Helical" evidence="1">
    <location>
        <begin position="12"/>
        <end position="30"/>
    </location>
</feature>
<organism evidence="2">
    <name type="scientific">Arundo donax</name>
    <name type="common">Giant reed</name>
    <name type="synonym">Donax arundinaceus</name>
    <dbReference type="NCBI Taxonomy" id="35708"/>
    <lineage>
        <taxon>Eukaryota</taxon>
        <taxon>Viridiplantae</taxon>
        <taxon>Streptophyta</taxon>
        <taxon>Embryophyta</taxon>
        <taxon>Tracheophyta</taxon>
        <taxon>Spermatophyta</taxon>
        <taxon>Magnoliopsida</taxon>
        <taxon>Liliopsida</taxon>
        <taxon>Poales</taxon>
        <taxon>Poaceae</taxon>
        <taxon>PACMAD clade</taxon>
        <taxon>Arundinoideae</taxon>
        <taxon>Arundineae</taxon>
        <taxon>Arundo</taxon>
    </lineage>
</organism>
<evidence type="ECO:0000313" key="2">
    <source>
        <dbReference type="EMBL" id="JAE28878.1"/>
    </source>
</evidence>
<dbReference type="AlphaFoldDB" id="A0A0A9H7J4"/>
<keyword evidence="1" id="KW-0472">Membrane</keyword>
<proteinExistence type="predicted"/>
<accession>A0A0A9H7J4</accession>
<evidence type="ECO:0000256" key="1">
    <source>
        <dbReference type="SAM" id="Phobius"/>
    </source>
</evidence>
<sequence>MTPFCTNATNLFLFYLVLIVHFFIVVRYLATRCYK</sequence>
<keyword evidence="1" id="KW-0812">Transmembrane</keyword>